<name>A0A1F5YGF3_9BACT</name>
<comment type="caution">
    <text evidence="1">The sequence shown here is derived from an EMBL/GenBank/DDBJ whole genome shotgun (WGS) entry which is preliminary data.</text>
</comment>
<proteinExistence type="predicted"/>
<accession>A0A1F5YGF3</accession>
<organism evidence="1 2">
    <name type="scientific">Candidatus Gottesmanbacteria bacterium RBG_13_37_7</name>
    <dbReference type="NCBI Taxonomy" id="1798369"/>
    <lineage>
        <taxon>Bacteria</taxon>
        <taxon>Candidatus Gottesmaniibacteriota</taxon>
    </lineage>
</organism>
<protein>
    <submittedName>
        <fullName evidence="1">Uncharacterized protein</fullName>
    </submittedName>
</protein>
<dbReference type="Proteomes" id="UP000178230">
    <property type="component" value="Unassembled WGS sequence"/>
</dbReference>
<dbReference type="AlphaFoldDB" id="A0A1F5YGF3"/>
<gene>
    <name evidence="1" type="ORF">A2Y99_04510</name>
</gene>
<dbReference type="EMBL" id="MFIY01000065">
    <property type="protein sequence ID" value="OGF99213.1"/>
    <property type="molecule type" value="Genomic_DNA"/>
</dbReference>
<sequence>MTETRSGVCANIFISPKGGCPAYTETPLQTKGNVGLELGVELGYVPRSELANRQGICSVTEAIVVTENTCSVNRQLFMDWFNTQ</sequence>
<evidence type="ECO:0000313" key="2">
    <source>
        <dbReference type="Proteomes" id="UP000178230"/>
    </source>
</evidence>
<evidence type="ECO:0000313" key="1">
    <source>
        <dbReference type="EMBL" id="OGF99213.1"/>
    </source>
</evidence>
<reference evidence="1 2" key="1">
    <citation type="journal article" date="2016" name="Nat. Commun.">
        <title>Thousands of microbial genomes shed light on interconnected biogeochemical processes in an aquifer system.</title>
        <authorList>
            <person name="Anantharaman K."/>
            <person name="Brown C.T."/>
            <person name="Hug L.A."/>
            <person name="Sharon I."/>
            <person name="Castelle C.J."/>
            <person name="Probst A.J."/>
            <person name="Thomas B.C."/>
            <person name="Singh A."/>
            <person name="Wilkins M.J."/>
            <person name="Karaoz U."/>
            <person name="Brodie E.L."/>
            <person name="Williams K.H."/>
            <person name="Hubbard S.S."/>
            <person name="Banfield J.F."/>
        </authorList>
    </citation>
    <scope>NUCLEOTIDE SEQUENCE [LARGE SCALE GENOMIC DNA]</scope>
</reference>